<dbReference type="OrthoDB" id="10071882at2759"/>
<evidence type="ECO:0000256" key="2">
    <source>
        <dbReference type="ARBA" id="ARBA00022525"/>
    </source>
</evidence>
<feature type="region of interest" description="Disordered" evidence="8">
    <location>
        <begin position="1"/>
        <end position="70"/>
    </location>
</feature>
<evidence type="ECO:0000256" key="3">
    <source>
        <dbReference type="ARBA" id="ARBA00022530"/>
    </source>
</evidence>
<gene>
    <name evidence="10" type="primary">Col4a3</name>
    <name evidence="10" type="ORF">Anas_05029</name>
</gene>
<feature type="compositionally biased region" description="Pro residues" evidence="8">
    <location>
        <begin position="54"/>
        <end position="66"/>
    </location>
</feature>
<dbReference type="InterPro" id="IPR008160">
    <property type="entry name" value="Collagen"/>
</dbReference>
<evidence type="ECO:0000256" key="1">
    <source>
        <dbReference type="ARBA" id="ARBA00004302"/>
    </source>
</evidence>
<evidence type="ECO:0000256" key="7">
    <source>
        <dbReference type="ARBA" id="ARBA00023157"/>
    </source>
</evidence>
<dbReference type="GO" id="GO:0005201">
    <property type="term" value="F:extracellular matrix structural constituent"/>
    <property type="evidence" value="ECO:0007669"/>
    <property type="project" value="InterPro"/>
</dbReference>
<proteinExistence type="predicted"/>
<dbReference type="EMBL" id="SEYY01003372">
    <property type="protein sequence ID" value="KAB7504338.1"/>
    <property type="molecule type" value="Genomic_DNA"/>
</dbReference>
<accession>A0A5N5TE31</accession>
<dbReference type="AlphaFoldDB" id="A0A5N5TE31"/>
<keyword evidence="2" id="KW-0964">Secreted</keyword>
<feature type="domain" description="Collagen IV NC1" evidence="9">
    <location>
        <begin position="69"/>
        <end position="178"/>
    </location>
</feature>
<dbReference type="GO" id="GO:0005604">
    <property type="term" value="C:basement membrane"/>
    <property type="evidence" value="ECO:0007669"/>
    <property type="project" value="UniProtKB-SubCell"/>
</dbReference>
<evidence type="ECO:0000256" key="6">
    <source>
        <dbReference type="ARBA" id="ARBA00023119"/>
    </source>
</evidence>
<protein>
    <submittedName>
        <fullName evidence="10">Collagen alpha-3(IV) chain</fullName>
    </submittedName>
</protein>
<dbReference type="SUPFAM" id="SSF56436">
    <property type="entry name" value="C-type lectin-like"/>
    <property type="match status" value="1"/>
</dbReference>
<name>A0A5N5TE31_9CRUS</name>
<keyword evidence="3" id="KW-0272">Extracellular matrix</keyword>
<keyword evidence="11" id="KW-1185">Reference proteome</keyword>
<dbReference type="InterPro" id="IPR016187">
    <property type="entry name" value="CTDL_fold"/>
</dbReference>
<dbReference type="SMART" id="SM00111">
    <property type="entry name" value="C4"/>
    <property type="match status" value="1"/>
</dbReference>
<comment type="caution">
    <text evidence="10">The sequence shown here is derived from an EMBL/GenBank/DDBJ whole genome shotgun (WGS) entry which is preliminary data.</text>
</comment>
<evidence type="ECO:0000256" key="8">
    <source>
        <dbReference type="SAM" id="MobiDB-lite"/>
    </source>
</evidence>
<keyword evidence="5" id="KW-0084">Basement membrane</keyword>
<dbReference type="InterPro" id="IPR036954">
    <property type="entry name" value="Collagen_IV_NC_sf"/>
</dbReference>
<keyword evidence="6 10" id="KW-0176">Collagen</keyword>
<dbReference type="GO" id="GO:0005581">
    <property type="term" value="C:collagen trimer"/>
    <property type="evidence" value="ECO:0007669"/>
    <property type="project" value="UniProtKB-KW"/>
</dbReference>
<organism evidence="10 11">
    <name type="scientific">Armadillidium nasatum</name>
    <dbReference type="NCBI Taxonomy" id="96803"/>
    <lineage>
        <taxon>Eukaryota</taxon>
        <taxon>Metazoa</taxon>
        <taxon>Ecdysozoa</taxon>
        <taxon>Arthropoda</taxon>
        <taxon>Crustacea</taxon>
        <taxon>Multicrustacea</taxon>
        <taxon>Malacostraca</taxon>
        <taxon>Eumalacostraca</taxon>
        <taxon>Peracarida</taxon>
        <taxon>Isopoda</taxon>
        <taxon>Oniscidea</taxon>
        <taxon>Crinocheta</taxon>
        <taxon>Armadillidiidae</taxon>
        <taxon>Armadillidium</taxon>
    </lineage>
</organism>
<dbReference type="PROSITE" id="PS51403">
    <property type="entry name" value="NC1_IV"/>
    <property type="match status" value="1"/>
</dbReference>
<evidence type="ECO:0000313" key="10">
    <source>
        <dbReference type="EMBL" id="KAB7504338.1"/>
    </source>
</evidence>
<dbReference type="Pfam" id="PF01413">
    <property type="entry name" value="C4"/>
    <property type="match status" value="1"/>
</dbReference>
<keyword evidence="7" id="KW-1015">Disulfide bond</keyword>
<reference evidence="10 11" key="1">
    <citation type="journal article" date="2019" name="PLoS Biol.">
        <title>Sex chromosomes control vertical transmission of feminizing Wolbachia symbionts in an isopod.</title>
        <authorList>
            <person name="Becking T."/>
            <person name="Chebbi M.A."/>
            <person name="Giraud I."/>
            <person name="Moumen B."/>
            <person name="Laverre T."/>
            <person name="Caubet Y."/>
            <person name="Peccoud J."/>
            <person name="Gilbert C."/>
            <person name="Cordaux R."/>
        </authorList>
    </citation>
    <scope>NUCLEOTIDE SEQUENCE [LARGE SCALE GENOMIC DNA]</scope>
    <source>
        <strain evidence="10">ANa2</strain>
        <tissue evidence="10">Whole body excluding digestive tract and cuticle</tissue>
    </source>
</reference>
<dbReference type="Gene3D" id="2.170.240.10">
    <property type="entry name" value="Collagen IV, non-collagenous"/>
    <property type="match status" value="1"/>
</dbReference>
<evidence type="ECO:0000313" key="11">
    <source>
        <dbReference type="Proteomes" id="UP000326759"/>
    </source>
</evidence>
<evidence type="ECO:0000256" key="4">
    <source>
        <dbReference type="ARBA" id="ARBA00022737"/>
    </source>
</evidence>
<dbReference type="Proteomes" id="UP000326759">
    <property type="component" value="Unassembled WGS sequence"/>
</dbReference>
<evidence type="ECO:0000259" key="9">
    <source>
        <dbReference type="PROSITE" id="PS51403"/>
    </source>
</evidence>
<sequence>MGEPGAKGVDGLRGNRGDDGFPGRPGSLGPEGLRGDNGFPGPQGLSGDEGPQGFPGPPAPPGPPPRSRGVLITRHSQTTTTPECPTGTSLLWEGYSLLHVTGDHNSHGQDLGAPGSCLRIFHPMPYLFCNLNNVCNFAQRNDYSYWLSTNEPLPMMMTPVEGLNIERYVSSKLKNGNI</sequence>
<dbReference type="InterPro" id="IPR001442">
    <property type="entry name" value="Collagen_IV_NC"/>
</dbReference>
<comment type="subcellular location">
    <subcellularLocation>
        <location evidence="1">Secreted</location>
        <location evidence="1">Extracellular space</location>
        <location evidence="1">Extracellular matrix</location>
        <location evidence="1">Basement membrane</location>
    </subcellularLocation>
</comment>
<keyword evidence="4" id="KW-0677">Repeat</keyword>
<evidence type="ECO:0000256" key="5">
    <source>
        <dbReference type="ARBA" id="ARBA00022869"/>
    </source>
</evidence>
<dbReference type="Pfam" id="PF01391">
    <property type="entry name" value="Collagen"/>
    <property type="match status" value="1"/>
</dbReference>